<proteinExistence type="predicted"/>
<sequence length="208" mass="23804">MPAREMKVFNEPNFRLLRLAARFRPTPEANLRKVNSAEVASVIESLMSIGLYADEFAYLESPELNYFEMLSKLEDFLTSLGWKPLSEEQEFRFLTAVYAEVGAKDDHSAYHAISRWMEDVGREMDESFHIQFVADGIEAERLYGCYYSHSPVLGGDLIPSVVDPNTHDWSMEGDARPKKVFSEWLAAHPNDKSENRPFDEDLLNDLSA</sequence>
<evidence type="ECO:0000313" key="3">
    <source>
        <dbReference type="Proteomes" id="UP000186997"/>
    </source>
</evidence>
<evidence type="ECO:0000313" key="2">
    <source>
        <dbReference type="EMBL" id="SIT79660.1"/>
    </source>
</evidence>
<feature type="compositionally biased region" description="Basic and acidic residues" evidence="1">
    <location>
        <begin position="189"/>
        <end position="199"/>
    </location>
</feature>
<dbReference type="Proteomes" id="UP000186997">
    <property type="component" value="Unassembled WGS sequence"/>
</dbReference>
<name>A0A1R3WP47_9RHOB</name>
<protein>
    <submittedName>
        <fullName evidence="2">Uncharacterized protein</fullName>
    </submittedName>
</protein>
<dbReference type="AlphaFoldDB" id="A0A1R3WP47"/>
<keyword evidence="3" id="KW-1185">Reference proteome</keyword>
<reference evidence="3" key="1">
    <citation type="submission" date="2017-01" db="EMBL/GenBank/DDBJ databases">
        <authorList>
            <person name="Varghese N."/>
            <person name="Submissions S."/>
        </authorList>
    </citation>
    <scope>NUCLEOTIDE SEQUENCE [LARGE SCALE GENOMIC DNA]</scope>
    <source>
        <strain evidence="3">DSM 29591</strain>
    </source>
</reference>
<gene>
    <name evidence="2" type="ORF">SAMN05421665_0982</name>
</gene>
<dbReference type="EMBL" id="FTPR01000001">
    <property type="protein sequence ID" value="SIT79660.1"/>
    <property type="molecule type" value="Genomic_DNA"/>
</dbReference>
<feature type="region of interest" description="Disordered" evidence="1">
    <location>
        <begin position="189"/>
        <end position="208"/>
    </location>
</feature>
<evidence type="ECO:0000256" key="1">
    <source>
        <dbReference type="SAM" id="MobiDB-lite"/>
    </source>
</evidence>
<accession>A0A1R3WP47</accession>
<dbReference type="STRING" id="287098.SAMN05421665_0982"/>
<organism evidence="2 3">
    <name type="scientific">Yoonia rosea</name>
    <dbReference type="NCBI Taxonomy" id="287098"/>
    <lineage>
        <taxon>Bacteria</taxon>
        <taxon>Pseudomonadati</taxon>
        <taxon>Pseudomonadota</taxon>
        <taxon>Alphaproteobacteria</taxon>
        <taxon>Rhodobacterales</taxon>
        <taxon>Paracoccaceae</taxon>
        <taxon>Yoonia</taxon>
    </lineage>
</organism>